<evidence type="ECO:0000313" key="1">
    <source>
        <dbReference type="Proteomes" id="UP000095286"/>
    </source>
</evidence>
<dbReference type="Proteomes" id="UP000095286">
    <property type="component" value="Unplaced"/>
</dbReference>
<reference evidence="2" key="1">
    <citation type="submission" date="2016-11" db="UniProtKB">
        <authorList>
            <consortium name="WormBaseParasite"/>
        </authorList>
    </citation>
    <scope>IDENTIFICATION</scope>
    <source>
        <strain evidence="2">KR3021</strain>
    </source>
</reference>
<accession>A0AC35UH08</accession>
<organism evidence="1 2">
    <name type="scientific">Rhabditophanes sp. KR3021</name>
    <dbReference type="NCBI Taxonomy" id="114890"/>
    <lineage>
        <taxon>Eukaryota</taxon>
        <taxon>Metazoa</taxon>
        <taxon>Ecdysozoa</taxon>
        <taxon>Nematoda</taxon>
        <taxon>Chromadorea</taxon>
        <taxon>Rhabditida</taxon>
        <taxon>Tylenchina</taxon>
        <taxon>Panagrolaimomorpha</taxon>
        <taxon>Strongyloidoidea</taxon>
        <taxon>Alloionematidae</taxon>
        <taxon>Rhabditophanes</taxon>
    </lineage>
</organism>
<dbReference type="WBParaSite" id="RSKR_0001150700.1">
    <property type="protein sequence ID" value="RSKR_0001150700.1"/>
    <property type="gene ID" value="RSKR_0001150700"/>
</dbReference>
<sequence length="210" mass="22151">MIQLKCMILFIVPTIVFGCAGSSGDLTIVNNPTLSMPSFHPPAAWTYPESDAQDTLSYFPGQSLTLLDAQNAATKDITNAIIGALADIGLDSQGKTITTTYTPQLVHDCYKVVTTGKTNAAGLIIGVLENGAITKTASIGGTAALSAANCAARAWGTANPLTYTNNVLSATVSINNLQLTKYSLRQLCNSIMTKLNFGSFVQFTSEITFN</sequence>
<name>A0AC35UH08_9BILA</name>
<protein>
    <submittedName>
        <fullName evidence="2">Lipoprotein</fullName>
    </submittedName>
</protein>
<evidence type="ECO:0000313" key="2">
    <source>
        <dbReference type="WBParaSite" id="RSKR_0001150700.1"/>
    </source>
</evidence>
<proteinExistence type="predicted"/>